<dbReference type="AlphaFoldDB" id="A0A6J2Y8Q5"/>
<sequence length="646" mass="76078">MDLFNGDRNSLKRRVLKKIDKSEDEVTYGVSSLIRYFQDSKILPEMPSRNMLEAFLIMNKFNIDKSKTKLEMYYKIRSEIPDFYVNKHPKLPHMKEIAETVYCFPLPRLTENLNRIVFVKLKDLDPNKFDAYNFFAHAYNVVEIRIREDVATSDILLYDMEGLTMAHFLKLTPDALKKSGMVLEKVYSNRVAGIHYLNLHSSVEMIINLIKKMLKEKLRNRIHIHKNTETLYEYLPRDVLPRDYDGSCPSLQELQDMWRKKMEESENIFDHLETFCGKQVDTIITPSFRYLCVKENVTIRTFYYIIVLSDLGCQYNIRYPYVKILKYICLIHTFKGMTMSNLSQLLQVTDSEKQAILKHYNLAEEEFEENVKYLKDWLAQSSHLPQVSDDNILRLCLLNSKMSLEKAKHSLEAYFRMRAVYSDEYFASMLPNTDRYREAKKLVTTVIMPKLTPDLCRITIFKFEDPNGEATDAYIYQMIALMMAEIRISHDYFLSNKFIFDYSNCGWKNIIKFTPAVNQKLIDILLSINLRIDSIHFVNITNLIEQIMKILKGLLPTKIYNKIHTHKTFESLHEQMPPEFLPSDYGGTQKSLKDLYDEWCKHLEESEDLFKKLLSVKSTQKYETEKDKVEMFGLGVDGSFKKLCID</sequence>
<dbReference type="GeneID" id="115885009"/>
<organism evidence="2 3">
    <name type="scientific">Sitophilus oryzae</name>
    <name type="common">Rice weevil</name>
    <name type="synonym">Curculio oryzae</name>
    <dbReference type="NCBI Taxonomy" id="7048"/>
    <lineage>
        <taxon>Eukaryota</taxon>
        <taxon>Metazoa</taxon>
        <taxon>Ecdysozoa</taxon>
        <taxon>Arthropoda</taxon>
        <taxon>Hexapoda</taxon>
        <taxon>Insecta</taxon>
        <taxon>Pterygota</taxon>
        <taxon>Neoptera</taxon>
        <taxon>Endopterygota</taxon>
        <taxon>Coleoptera</taxon>
        <taxon>Polyphaga</taxon>
        <taxon>Cucujiformia</taxon>
        <taxon>Curculionidae</taxon>
        <taxon>Dryophthorinae</taxon>
        <taxon>Sitophilus</taxon>
    </lineage>
</organism>
<evidence type="ECO:0000259" key="1">
    <source>
        <dbReference type="PROSITE" id="PS50191"/>
    </source>
</evidence>
<dbReference type="InterPro" id="IPR036273">
    <property type="entry name" value="CRAL/TRIO_N_dom_sf"/>
</dbReference>
<protein>
    <submittedName>
        <fullName evidence="3">Uncharacterized protein LOC115885009</fullName>
    </submittedName>
</protein>
<dbReference type="RefSeq" id="XP_030759611.1">
    <property type="nucleotide sequence ID" value="XM_030903751.1"/>
</dbReference>
<dbReference type="Proteomes" id="UP000504635">
    <property type="component" value="Unplaced"/>
</dbReference>
<dbReference type="PANTHER" id="PTHR10174:SF222">
    <property type="entry name" value="GH10083P-RELATED"/>
    <property type="match status" value="1"/>
</dbReference>
<dbReference type="SMART" id="SM00516">
    <property type="entry name" value="SEC14"/>
    <property type="match status" value="2"/>
</dbReference>
<dbReference type="KEGG" id="soy:115885009"/>
<dbReference type="InterPro" id="IPR001251">
    <property type="entry name" value="CRAL-TRIO_dom"/>
</dbReference>
<dbReference type="PANTHER" id="PTHR10174">
    <property type="entry name" value="ALPHA-TOCOPHEROL TRANSFER PROTEIN-RELATED"/>
    <property type="match status" value="1"/>
</dbReference>
<keyword evidence="2" id="KW-1185">Reference proteome</keyword>
<name>A0A6J2Y8Q5_SITOR</name>
<dbReference type="PROSITE" id="PS50191">
    <property type="entry name" value="CRAL_TRIO"/>
    <property type="match status" value="2"/>
</dbReference>
<dbReference type="InParanoid" id="A0A6J2Y8Q5"/>
<proteinExistence type="predicted"/>
<dbReference type="GO" id="GO:1902936">
    <property type="term" value="F:phosphatidylinositol bisphosphate binding"/>
    <property type="evidence" value="ECO:0007669"/>
    <property type="project" value="TreeGrafter"/>
</dbReference>
<evidence type="ECO:0000313" key="3">
    <source>
        <dbReference type="RefSeq" id="XP_030759611.1"/>
    </source>
</evidence>
<dbReference type="SUPFAM" id="SSF52087">
    <property type="entry name" value="CRAL/TRIO domain"/>
    <property type="match status" value="2"/>
</dbReference>
<dbReference type="Pfam" id="PF00650">
    <property type="entry name" value="CRAL_TRIO"/>
    <property type="match status" value="2"/>
</dbReference>
<evidence type="ECO:0000313" key="2">
    <source>
        <dbReference type="Proteomes" id="UP000504635"/>
    </source>
</evidence>
<dbReference type="Gene3D" id="3.40.525.10">
    <property type="entry name" value="CRAL-TRIO lipid binding domain"/>
    <property type="match status" value="2"/>
</dbReference>
<accession>A0A6J2Y8Q5</accession>
<feature type="domain" description="CRAL-TRIO" evidence="1">
    <location>
        <begin position="48"/>
        <end position="252"/>
    </location>
</feature>
<feature type="domain" description="CRAL-TRIO" evidence="1">
    <location>
        <begin position="435"/>
        <end position="593"/>
    </location>
</feature>
<dbReference type="SUPFAM" id="SSF46938">
    <property type="entry name" value="CRAL/TRIO N-terminal domain"/>
    <property type="match status" value="2"/>
</dbReference>
<dbReference type="CDD" id="cd00170">
    <property type="entry name" value="SEC14"/>
    <property type="match status" value="2"/>
</dbReference>
<gene>
    <name evidence="3" type="primary">LOC115885009</name>
</gene>
<dbReference type="InterPro" id="IPR036865">
    <property type="entry name" value="CRAL-TRIO_dom_sf"/>
</dbReference>
<dbReference type="OrthoDB" id="6575879at2759"/>
<dbReference type="GO" id="GO:0016020">
    <property type="term" value="C:membrane"/>
    <property type="evidence" value="ECO:0007669"/>
    <property type="project" value="TreeGrafter"/>
</dbReference>
<dbReference type="Gene3D" id="1.20.5.1200">
    <property type="entry name" value="Alpha-tocopherol transfer"/>
    <property type="match status" value="1"/>
</dbReference>
<dbReference type="PRINTS" id="PR00180">
    <property type="entry name" value="CRETINALDHBP"/>
</dbReference>
<reference evidence="3" key="1">
    <citation type="submission" date="2025-08" db="UniProtKB">
        <authorList>
            <consortium name="RefSeq"/>
        </authorList>
    </citation>
    <scope>IDENTIFICATION</scope>
    <source>
        <tissue evidence="3">Gonads</tissue>
    </source>
</reference>